<evidence type="ECO:0000313" key="5">
    <source>
        <dbReference type="Proteomes" id="UP001321749"/>
    </source>
</evidence>
<proteinExistence type="predicted"/>
<dbReference type="Pfam" id="PF02469">
    <property type="entry name" value="Fasciclin"/>
    <property type="match status" value="1"/>
</dbReference>
<dbReference type="SUPFAM" id="SSF82153">
    <property type="entry name" value="FAS1 domain"/>
    <property type="match status" value="1"/>
</dbReference>
<dbReference type="AlphaFoldDB" id="A0AAV9HZX9"/>
<feature type="chain" id="PRO_5043474278" evidence="2">
    <location>
        <begin position="20"/>
        <end position="364"/>
    </location>
</feature>
<dbReference type="EMBL" id="MU864940">
    <property type="protein sequence ID" value="KAK4465316.1"/>
    <property type="molecule type" value="Genomic_DNA"/>
</dbReference>
<evidence type="ECO:0000256" key="1">
    <source>
        <dbReference type="SAM" id="MobiDB-lite"/>
    </source>
</evidence>
<feature type="region of interest" description="Disordered" evidence="1">
    <location>
        <begin position="65"/>
        <end position="116"/>
    </location>
</feature>
<dbReference type="InterPro" id="IPR000782">
    <property type="entry name" value="FAS1_domain"/>
</dbReference>
<sequence length="364" mass="37731">MLRGSLTLLLGLSATSVLSVDLFQALQSNGFTDFARLAAQVPSITQVPGSGQVIYASTNQAIREANLNRGPGGSRRRQDGGDGEERPTPEELECQCTNTHSQKQKRDAIVSPGSARQTLLDDPGLVNLGPGRNQTVVEKCLPNLLYPIIYSGLAVNVSVVGNDIPFDGGVIRPVGGVFTVPATLSRTLGVTSLNTNAFFSALNRTGLLSQLDGQTSITILAPTDAALVGTGSLSDADLARTLQRHVLVNVTAYTPLIRNGDTYVSLAGDTVTVAFQNGGYYVNGAKIVREDVIIKNGVLHTIDKVLGASSADGGGGGGGSPTQGGATSTSTVVIGAGGILKPTAWSILIWTFAAVVMVQVCGWI</sequence>
<comment type="caution">
    <text evidence="4">The sequence shown here is derived from an EMBL/GenBank/DDBJ whole genome shotgun (WGS) entry which is preliminary data.</text>
</comment>
<dbReference type="SMART" id="SM00554">
    <property type="entry name" value="FAS1"/>
    <property type="match status" value="1"/>
</dbReference>
<dbReference type="PANTHER" id="PTHR10900">
    <property type="entry name" value="PERIOSTIN-RELATED"/>
    <property type="match status" value="1"/>
</dbReference>
<evidence type="ECO:0000256" key="2">
    <source>
        <dbReference type="SAM" id="SignalP"/>
    </source>
</evidence>
<dbReference type="InterPro" id="IPR036378">
    <property type="entry name" value="FAS1_dom_sf"/>
</dbReference>
<reference evidence="4" key="1">
    <citation type="journal article" date="2023" name="Mol. Phylogenet. Evol.">
        <title>Genome-scale phylogeny and comparative genomics of the fungal order Sordariales.</title>
        <authorList>
            <person name="Hensen N."/>
            <person name="Bonometti L."/>
            <person name="Westerberg I."/>
            <person name="Brannstrom I.O."/>
            <person name="Guillou S."/>
            <person name="Cros-Aarteil S."/>
            <person name="Calhoun S."/>
            <person name="Haridas S."/>
            <person name="Kuo A."/>
            <person name="Mondo S."/>
            <person name="Pangilinan J."/>
            <person name="Riley R."/>
            <person name="LaButti K."/>
            <person name="Andreopoulos B."/>
            <person name="Lipzen A."/>
            <person name="Chen C."/>
            <person name="Yan M."/>
            <person name="Daum C."/>
            <person name="Ng V."/>
            <person name="Clum A."/>
            <person name="Steindorff A."/>
            <person name="Ohm R.A."/>
            <person name="Martin F."/>
            <person name="Silar P."/>
            <person name="Natvig D.O."/>
            <person name="Lalanne C."/>
            <person name="Gautier V."/>
            <person name="Ament-Velasquez S.L."/>
            <person name="Kruys A."/>
            <person name="Hutchinson M.I."/>
            <person name="Powell A.J."/>
            <person name="Barry K."/>
            <person name="Miller A.N."/>
            <person name="Grigoriev I.V."/>
            <person name="Debuchy R."/>
            <person name="Gladieux P."/>
            <person name="Hiltunen Thoren M."/>
            <person name="Johannesson H."/>
        </authorList>
    </citation>
    <scope>NUCLEOTIDE SEQUENCE</scope>
    <source>
        <strain evidence="4">PSN324</strain>
    </source>
</reference>
<dbReference type="Proteomes" id="UP001321749">
    <property type="component" value="Unassembled WGS sequence"/>
</dbReference>
<evidence type="ECO:0000259" key="3">
    <source>
        <dbReference type="PROSITE" id="PS50213"/>
    </source>
</evidence>
<organism evidence="4 5">
    <name type="scientific">Cladorrhinum samala</name>
    <dbReference type="NCBI Taxonomy" id="585594"/>
    <lineage>
        <taxon>Eukaryota</taxon>
        <taxon>Fungi</taxon>
        <taxon>Dikarya</taxon>
        <taxon>Ascomycota</taxon>
        <taxon>Pezizomycotina</taxon>
        <taxon>Sordariomycetes</taxon>
        <taxon>Sordariomycetidae</taxon>
        <taxon>Sordariales</taxon>
        <taxon>Podosporaceae</taxon>
        <taxon>Cladorrhinum</taxon>
    </lineage>
</organism>
<keyword evidence="2" id="KW-0732">Signal</keyword>
<keyword evidence="5" id="KW-1185">Reference proteome</keyword>
<feature type="compositionally biased region" description="Basic and acidic residues" evidence="1">
    <location>
        <begin position="76"/>
        <end position="89"/>
    </location>
</feature>
<evidence type="ECO:0000313" key="4">
    <source>
        <dbReference type="EMBL" id="KAK4465316.1"/>
    </source>
</evidence>
<reference evidence="4" key="2">
    <citation type="submission" date="2023-06" db="EMBL/GenBank/DDBJ databases">
        <authorList>
            <consortium name="Lawrence Berkeley National Laboratory"/>
            <person name="Mondo S.J."/>
            <person name="Hensen N."/>
            <person name="Bonometti L."/>
            <person name="Westerberg I."/>
            <person name="Brannstrom I.O."/>
            <person name="Guillou S."/>
            <person name="Cros-Aarteil S."/>
            <person name="Calhoun S."/>
            <person name="Haridas S."/>
            <person name="Kuo A."/>
            <person name="Pangilinan J."/>
            <person name="Riley R."/>
            <person name="Labutti K."/>
            <person name="Andreopoulos B."/>
            <person name="Lipzen A."/>
            <person name="Chen C."/>
            <person name="Yanf M."/>
            <person name="Daum C."/>
            <person name="Ng V."/>
            <person name="Clum A."/>
            <person name="Steindorff A."/>
            <person name="Ohm R."/>
            <person name="Martin F."/>
            <person name="Silar P."/>
            <person name="Natvig D."/>
            <person name="Lalanne C."/>
            <person name="Gautier V."/>
            <person name="Ament-Velasquez S.L."/>
            <person name="Kruys A."/>
            <person name="Hutchinson M.I."/>
            <person name="Powell A.J."/>
            <person name="Barry K."/>
            <person name="Miller A.N."/>
            <person name="Grigoriev I.V."/>
            <person name="Debuchy R."/>
            <person name="Gladieux P."/>
            <person name="Thoren M.H."/>
            <person name="Johannesson H."/>
        </authorList>
    </citation>
    <scope>NUCLEOTIDE SEQUENCE</scope>
    <source>
        <strain evidence="4">PSN324</strain>
    </source>
</reference>
<accession>A0AAV9HZX9</accession>
<dbReference type="PROSITE" id="PS50213">
    <property type="entry name" value="FAS1"/>
    <property type="match status" value="1"/>
</dbReference>
<dbReference type="InterPro" id="IPR050904">
    <property type="entry name" value="Adhesion/Biosynth-related"/>
</dbReference>
<protein>
    <submittedName>
        <fullName evidence="4">FAS1 domain-containing protein</fullName>
    </submittedName>
</protein>
<feature type="domain" description="FAS1" evidence="3">
    <location>
        <begin position="182"/>
        <end position="306"/>
    </location>
</feature>
<name>A0AAV9HZX9_9PEZI</name>
<feature type="signal peptide" evidence="2">
    <location>
        <begin position="1"/>
        <end position="19"/>
    </location>
</feature>
<gene>
    <name evidence="4" type="ORF">QBC42DRAFT_195045</name>
</gene>
<dbReference type="Gene3D" id="2.30.180.10">
    <property type="entry name" value="FAS1 domain"/>
    <property type="match status" value="1"/>
</dbReference>